<evidence type="ECO:0000256" key="5">
    <source>
        <dbReference type="ARBA" id="ARBA00023049"/>
    </source>
</evidence>
<evidence type="ECO:0000256" key="6">
    <source>
        <dbReference type="RuleBase" id="RU003983"/>
    </source>
</evidence>
<evidence type="ECO:0000256" key="4">
    <source>
        <dbReference type="ARBA" id="ARBA00022833"/>
    </source>
</evidence>
<dbReference type="OrthoDB" id="7464992at2759"/>
<feature type="domain" description="Peptidase M48" evidence="7">
    <location>
        <begin position="154"/>
        <end position="322"/>
    </location>
</feature>
<dbReference type="Proteomes" id="UP000750334">
    <property type="component" value="Unassembled WGS sequence"/>
</dbReference>
<evidence type="ECO:0000256" key="3">
    <source>
        <dbReference type="ARBA" id="ARBA00022801"/>
    </source>
</evidence>
<dbReference type="Gene3D" id="3.30.2010.10">
    <property type="entry name" value="Metalloproteases ('zincins'), catalytic domain"/>
    <property type="match status" value="1"/>
</dbReference>
<evidence type="ECO:0000256" key="1">
    <source>
        <dbReference type="ARBA" id="ARBA00022670"/>
    </source>
</evidence>
<organism evidence="8 9">
    <name type="scientific">Maudiozyma exigua</name>
    <name type="common">Yeast</name>
    <name type="synonym">Kazachstania exigua</name>
    <dbReference type="NCBI Taxonomy" id="34358"/>
    <lineage>
        <taxon>Eukaryota</taxon>
        <taxon>Fungi</taxon>
        <taxon>Dikarya</taxon>
        <taxon>Ascomycota</taxon>
        <taxon>Saccharomycotina</taxon>
        <taxon>Saccharomycetes</taxon>
        <taxon>Saccharomycetales</taxon>
        <taxon>Saccharomycetaceae</taxon>
        <taxon>Maudiozyma</taxon>
    </lineage>
</organism>
<dbReference type="GO" id="GO:0034982">
    <property type="term" value="P:mitochondrial protein processing"/>
    <property type="evidence" value="ECO:0007669"/>
    <property type="project" value="TreeGrafter"/>
</dbReference>
<evidence type="ECO:0000313" key="9">
    <source>
        <dbReference type="Proteomes" id="UP000750334"/>
    </source>
</evidence>
<dbReference type="InterPro" id="IPR051156">
    <property type="entry name" value="Mito/Outer_Membr_Metalloprot"/>
</dbReference>
<dbReference type="GO" id="GO:0046872">
    <property type="term" value="F:metal ion binding"/>
    <property type="evidence" value="ECO:0007669"/>
    <property type="project" value="UniProtKB-KW"/>
</dbReference>
<dbReference type="GO" id="GO:0005743">
    <property type="term" value="C:mitochondrial inner membrane"/>
    <property type="evidence" value="ECO:0007669"/>
    <property type="project" value="TreeGrafter"/>
</dbReference>
<evidence type="ECO:0000259" key="7">
    <source>
        <dbReference type="Pfam" id="PF01435"/>
    </source>
</evidence>
<dbReference type="InterPro" id="IPR001915">
    <property type="entry name" value="Peptidase_M48"/>
</dbReference>
<dbReference type="PANTHER" id="PTHR22726:SF1">
    <property type="entry name" value="METALLOENDOPEPTIDASE OMA1, MITOCHONDRIAL"/>
    <property type="match status" value="1"/>
</dbReference>
<accession>A0A9P6WAQ3</accession>
<dbReference type="Pfam" id="PF01435">
    <property type="entry name" value="Peptidase_M48"/>
    <property type="match status" value="1"/>
</dbReference>
<dbReference type="PANTHER" id="PTHR22726">
    <property type="entry name" value="METALLOENDOPEPTIDASE OMA1"/>
    <property type="match status" value="1"/>
</dbReference>
<keyword evidence="1 6" id="KW-0645">Protease</keyword>
<comment type="cofactor">
    <cofactor evidence="6">
        <name>Zn(2+)</name>
        <dbReference type="ChEBI" id="CHEBI:29105"/>
    </cofactor>
    <text evidence="6">Binds 1 zinc ion per subunit.</text>
</comment>
<reference evidence="8 9" key="1">
    <citation type="submission" date="2020-11" db="EMBL/GenBank/DDBJ databases">
        <title>Kefir isolates.</title>
        <authorList>
            <person name="Marcisauskas S."/>
            <person name="Kim Y."/>
            <person name="Blasche S."/>
        </authorList>
    </citation>
    <scope>NUCLEOTIDE SEQUENCE [LARGE SCALE GENOMIC DNA]</scope>
    <source>
        <strain evidence="8 9">OG2</strain>
    </source>
</reference>
<dbReference type="EMBL" id="PUHR01000057">
    <property type="protein sequence ID" value="KAG0668802.1"/>
    <property type="molecule type" value="Genomic_DNA"/>
</dbReference>
<evidence type="ECO:0000256" key="2">
    <source>
        <dbReference type="ARBA" id="ARBA00022723"/>
    </source>
</evidence>
<keyword evidence="3 6" id="KW-0378">Hydrolase</keyword>
<comment type="similarity">
    <text evidence="6">Belongs to the peptidase M48 family.</text>
</comment>
<evidence type="ECO:0000313" key="8">
    <source>
        <dbReference type="EMBL" id="KAG0668802.1"/>
    </source>
</evidence>
<dbReference type="GO" id="GO:0004222">
    <property type="term" value="F:metalloendopeptidase activity"/>
    <property type="evidence" value="ECO:0007669"/>
    <property type="project" value="InterPro"/>
</dbReference>
<keyword evidence="2" id="KW-0479">Metal-binding</keyword>
<sequence>MISSLLKRPILSTRPLFRNPTSTFAVRASTRYANLTPPTIRQYSNYQYQRFKNQRDNSFTQLLFDPVGRKYLAVIFGGGTLFYLTHREEAPVSSRKRFIWIPRWLELKIGNHTYKSILRETGNSILPENHPLTKKVESVFGKIVEAAYKDPAIDKSLLDGIQWRIHVVNDPTQPPNAFVLPGGKVFVFSSILGICKNEDGLATVLSHEFSHQLARHTSENLSKAPLYAMVSILLYSVLGVNGLDNLLTDGLLRMPASRQMETEADYIGLMIMARACFNPSEAINLWKRMSDFERKSNMNGAPLEFLSTHPASERRIQNMEKWMTQAYDVREQADCSATTSYYKDIQNSIFGSSLPQVQSPLSPFPGF</sequence>
<dbReference type="GO" id="GO:0006515">
    <property type="term" value="P:protein quality control for misfolded or incompletely synthesized proteins"/>
    <property type="evidence" value="ECO:0007669"/>
    <property type="project" value="TreeGrafter"/>
</dbReference>
<dbReference type="CDD" id="cd07331">
    <property type="entry name" value="M48C_Oma1_like"/>
    <property type="match status" value="1"/>
</dbReference>
<keyword evidence="9" id="KW-1185">Reference proteome</keyword>
<keyword evidence="4 6" id="KW-0862">Zinc</keyword>
<name>A0A9P6WAQ3_MAUEX</name>
<keyword evidence="5 6" id="KW-0482">Metalloprotease</keyword>
<protein>
    <submittedName>
        <fullName evidence="8">Metalloendopeptidase</fullName>
    </submittedName>
</protein>
<gene>
    <name evidence="8" type="primary">OMA1</name>
    <name evidence="8" type="ORF">C6P45_004342</name>
</gene>
<proteinExistence type="inferred from homology"/>
<dbReference type="AlphaFoldDB" id="A0A9P6WAQ3"/>
<comment type="caution">
    <text evidence="8">The sequence shown here is derived from an EMBL/GenBank/DDBJ whole genome shotgun (WGS) entry which is preliminary data.</text>
</comment>